<dbReference type="InterPro" id="IPR036961">
    <property type="entry name" value="Kinesin_motor_dom_sf"/>
</dbReference>
<reference evidence="9" key="1">
    <citation type="submission" date="2019-03" db="EMBL/GenBank/DDBJ databases">
        <title>Long read genome sequence of the mycoparasitic Pythium oligandrum ATCC 38472 isolated from sugarbeet rhizosphere.</title>
        <authorList>
            <person name="Gaulin E."/>
        </authorList>
    </citation>
    <scope>NUCLEOTIDE SEQUENCE</scope>
    <source>
        <strain evidence="9">ATCC 38472_TT</strain>
    </source>
</reference>
<dbReference type="PANTHER" id="PTHR47968:SF75">
    <property type="entry name" value="CENTROMERE-ASSOCIATED PROTEIN E"/>
    <property type="match status" value="1"/>
</dbReference>
<dbReference type="SMART" id="SM00129">
    <property type="entry name" value="KISc"/>
    <property type="match status" value="1"/>
</dbReference>
<dbReference type="Gene3D" id="3.40.850.10">
    <property type="entry name" value="Kinesin motor domain"/>
    <property type="match status" value="1"/>
</dbReference>
<feature type="compositionally biased region" description="Polar residues" evidence="7">
    <location>
        <begin position="639"/>
        <end position="652"/>
    </location>
</feature>
<feature type="domain" description="Kinesin motor" evidence="8">
    <location>
        <begin position="28"/>
        <end position="462"/>
    </location>
</feature>
<feature type="compositionally biased region" description="Low complexity" evidence="7">
    <location>
        <begin position="502"/>
        <end position="511"/>
    </location>
</feature>
<gene>
    <name evidence="9" type="ORF">Poli38472_014143</name>
</gene>
<evidence type="ECO:0000259" key="8">
    <source>
        <dbReference type="PROSITE" id="PS50067"/>
    </source>
</evidence>
<keyword evidence="1 5" id="KW-0547">Nucleotide-binding</keyword>
<dbReference type="PANTHER" id="PTHR47968">
    <property type="entry name" value="CENTROMERE PROTEIN E"/>
    <property type="match status" value="1"/>
</dbReference>
<dbReference type="AlphaFoldDB" id="A0A8K1CI60"/>
<dbReference type="InterPro" id="IPR001752">
    <property type="entry name" value="Kinesin_motor_dom"/>
</dbReference>
<dbReference type="Proteomes" id="UP000794436">
    <property type="component" value="Unassembled WGS sequence"/>
</dbReference>
<dbReference type="GO" id="GO:0008017">
    <property type="term" value="F:microtubule binding"/>
    <property type="evidence" value="ECO:0007669"/>
    <property type="project" value="InterPro"/>
</dbReference>
<sequence length="772" mass="85931">MVRASAPSLSISTASASASAATAPHEKRIRVCVRLRPFTRSEAVKSGGKAAWTWHENTIYQQIFPAQAHSQAQLRRQQHQQNQHQQQHHHHRGGPGNQRGSPATQRRTESPPSRPNRGTSSGNLPSSYSFDYLYGPSARTRQLYDDSVHDAIVAAVDGYHSSVFLYGQTGTGKTHTMLGSRQDPGLLQLAIDNLFQVISQRHDSEFLLRFSYLEIYNERVYDLLASGERTDIKIFEVERPNNGDAYVCNDVVIKGVAEEIVTTADHVLSLVEAGNFHRHTARTDANEQSSRSHVIFRLVIESQDAEGDEDEDNHNEGVPRSNNKVRSATLNLVDLAGSESVRLANTSGQHLEEGRFINRSLLTLGHIIWKLSRGRPSSSSSSAWSPRSAGSAPITPPGPGQPQQPPQTPQHLPYRNSKLTRILQPALGGKAQITIICTVAPSVECLAETHNTLKFATRARRVKSRLAISETSGESALLRKYRARIKQLEEQWDELERRKSESSTPLSTTSSKRALMAIEERQNELRFAIENINRVILNSSHRQGGESVDNLSVRTEDEPAEPVVLNDPPMMDEPNQDEEHVDTSEPQPQDDGDEEEEDIDPADESDEPSKPQLLLKQSTSTVESDISGSPEPEDELSVGTPQRKMSNASSTKSARRGPTLTTVLKAKFTKELKQAEEAAASPSGSSSRYRELLHEFVRGLEIAENENDTRITQIHDLERENRDLRDLLNEREAELKALRSSALPPLPQHQRMMTPRRTVRTPNAGARRQVNV</sequence>
<keyword evidence="3" id="KW-0175">Coiled coil</keyword>
<dbReference type="GO" id="GO:0005874">
    <property type="term" value="C:microtubule"/>
    <property type="evidence" value="ECO:0007669"/>
    <property type="project" value="UniProtKB-KW"/>
</dbReference>
<name>A0A8K1CI60_PYTOL</name>
<proteinExistence type="inferred from homology"/>
<protein>
    <recommendedName>
        <fullName evidence="6">Kinesin-like protein</fullName>
    </recommendedName>
</protein>
<dbReference type="InterPro" id="IPR019821">
    <property type="entry name" value="Kinesin_motor_CS"/>
</dbReference>
<keyword evidence="2 5" id="KW-0067">ATP-binding</keyword>
<feature type="compositionally biased region" description="Acidic residues" evidence="7">
    <location>
        <begin position="588"/>
        <end position="606"/>
    </location>
</feature>
<feature type="compositionally biased region" description="Polar residues" evidence="7">
    <location>
        <begin position="615"/>
        <end position="627"/>
    </location>
</feature>
<comment type="caution">
    <text evidence="9">The sequence shown here is derived from an EMBL/GenBank/DDBJ whole genome shotgun (WGS) entry which is preliminary data.</text>
</comment>
<dbReference type="OrthoDB" id="3176171at2759"/>
<accession>A0A8K1CI60</accession>
<organism evidence="9 10">
    <name type="scientific">Pythium oligandrum</name>
    <name type="common">Mycoparasitic fungus</name>
    <dbReference type="NCBI Taxonomy" id="41045"/>
    <lineage>
        <taxon>Eukaryota</taxon>
        <taxon>Sar</taxon>
        <taxon>Stramenopiles</taxon>
        <taxon>Oomycota</taxon>
        <taxon>Peronosporomycetes</taxon>
        <taxon>Pythiales</taxon>
        <taxon>Pythiaceae</taxon>
        <taxon>Pythium</taxon>
    </lineage>
</organism>
<dbReference type="PROSITE" id="PS00411">
    <property type="entry name" value="KINESIN_MOTOR_1"/>
    <property type="match status" value="1"/>
</dbReference>
<dbReference type="InterPro" id="IPR027640">
    <property type="entry name" value="Kinesin-like_fam"/>
</dbReference>
<feature type="compositionally biased region" description="Low complexity" evidence="7">
    <location>
        <begin position="374"/>
        <end position="393"/>
    </location>
</feature>
<dbReference type="GO" id="GO:0003777">
    <property type="term" value="F:microtubule motor activity"/>
    <property type="evidence" value="ECO:0007669"/>
    <property type="project" value="InterPro"/>
</dbReference>
<dbReference type="GO" id="GO:0007018">
    <property type="term" value="P:microtubule-based movement"/>
    <property type="evidence" value="ECO:0007669"/>
    <property type="project" value="InterPro"/>
</dbReference>
<evidence type="ECO:0000256" key="6">
    <source>
        <dbReference type="RuleBase" id="RU000394"/>
    </source>
</evidence>
<feature type="compositionally biased region" description="Acidic residues" evidence="7">
    <location>
        <begin position="304"/>
        <end position="313"/>
    </location>
</feature>
<feature type="compositionally biased region" description="Pro residues" evidence="7">
    <location>
        <begin position="394"/>
        <end position="408"/>
    </location>
</feature>
<comment type="similarity">
    <text evidence="5 6">Belongs to the TRAFAC class myosin-kinesin ATPase superfamily. Kinesin family.</text>
</comment>
<feature type="region of interest" description="Disordered" evidence="7">
    <location>
        <begin position="541"/>
        <end position="661"/>
    </location>
</feature>
<feature type="compositionally biased region" description="Polar residues" evidence="7">
    <location>
        <begin position="116"/>
        <end position="125"/>
    </location>
</feature>
<evidence type="ECO:0000313" key="9">
    <source>
        <dbReference type="EMBL" id="TMW64026.1"/>
    </source>
</evidence>
<dbReference type="GO" id="GO:0005524">
    <property type="term" value="F:ATP binding"/>
    <property type="evidence" value="ECO:0007669"/>
    <property type="project" value="UniProtKB-UniRule"/>
</dbReference>
<feature type="region of interest" description="Disordered" evidence="7">
    <location>
        <begin position="494"/>
        <end position="513"/>
    </location>
</feature>
<evidence type="ECO:0000256" key="4">
    <source>
        <dbReference type="ARBA" id="ARBA00023175"/>
    </source>
</evidence>
<feature type="region of interest" description="Disordered" evidence="7">
    <location>
        <begin position="1"/>
        <end position="25"/>
    </location>
</feature>
<feature type="compositionally biased region" description="Low complexity" evidence="7">
    <location>
        <begin position="751"/>
        <end position="762"/>
    </location>
</feature>
<evidence type="ECO:0000256" key="7">
    <source>
        <dbReference type="SAM" id="MobiDB-lite"/>
    </source>
</evidence>
<dbReference type="EMBL" id="SPLM01000041">
    <property type="protein sequence ID" value="TMW64026.1"/>
    <property type="molecule type" value="Genomic_DNA"/>
</dbReference>
<feature type="region of interest" description="Disordered" evidence="7">
    <location>
        <begin position="373"/>
        <end position="413"/>
    </location>
</feature>
<evidence type="ECO:0000256" key="3">
    <source>
        <dbReference type="ARBA" id="ARBA00023054"/>
    </source>
</evidence>
<dbReference type="InterPro" id="IPR027417">
    <property type="entry name" value="P-loop_NTPase"/>
</dbReference>
<evidence type="ECO:0000256" key="2">
    <source>
        <dbReference type="ARBA" id="ARBA00022840"/>
    </source>
</evidence>
<dbReference type="SUPFAM" id="SSF52540">
    <property type="entry name" value="P-loop containing nucleoside triphosphate hydrolases"/>
    <property type="match status" value="1"/>
</dbReference>
<feature type="compositionally biased region" description="Low complexity" evidence="7">
    <location>
        <begin position="67"/>
        <end position="85"/>
    </location>
</feature>
<keyword evidence="10" id="KW-1185">Reference proteome</keyword>
<evidence type="ECO:0000256" key="1">
    <source>
        <dbReference type="ARBA" id="ARBA00022741"/>
    </source>
</evidence>
<feature type="binding site" evidence="5">
    <location>
        <begin position="167"/>
        <end position="174"/>
    </location>
    <ligand>
        <name>ATP</name>
        <dbReference type="ChEBI" id="CHEBI:30616"/>
    </ligand>
</feature>
<dbReference type="PROSITE" id="PS50067">
    <property type="entry name" value="KINESIN_MOTOR_2"/>
    <property type="match status" value="1"/>
</dbReference>
<keyword evidence="4 5" id="KW-0505">Motor protein</keyword>
<dbReference type="Pfam" id="PF00225">
    <property type="entry name" value="Kinesin"/>
    <property type="match status" value="1"/>
</dbReference>
<evidence type="ECO:0000256" key="5">
    <source>
        <dbReference type="PROSITE-ProRule" id="PRU00283"/>
    </source>
</evidence>
<evidence type="ECO:0000313" key="10">
    <source>
        <dbReference type="Proteomes" id="UP000794436"/>
    </source>
</evidence>
<feature type="region of interest" description="Disordered" evidence="7">
    <location>
        <begin position="67"/>
        <end position="125"/>
    </location>
</feature>
<feature type="compositionally biased region" description="Low complexity" evidence="7">
    <location>
        <begin position="1"/>
        <end position="23"/>
    </location>
</feature>
<feature type="region of interest" description="Disordered" evidence="7">
    <location>
        <begin position="304"/>
        <end position="325"/>
    </location>
</feature>
<keyword evidence="6" id="KW-0493">Microtubule</keyword>
<feature type="region of interest" description="Disordered" evidence="7">
    <location>
        <begin position="738"/>
        <end position="772"/>
    </location>
</feature>
<dbReference type="PRINTS" id="PR00380">
    <property type="entry name" value="KINESINHEAVY"/>
</dbReference>